<dbReference type="RefSeq" id="WP_099516306.1">
    <property type="nucleotide sequence ID" value="NZ_CP016621.1"/>
</dbReference>
<gene>
    <name evidence="2" type="ORF">BB934_45800</name>
</gene>
<dbReference type="OrthoDB" id="9799970at2"/>
<dbReference type="Pfam" id="PF13539">
    <property type="entry name" value="Peptidase_M15_4"/>
    <property type="match status" value="1"/>
</dbReference>
<organism evidence="2">
    <name type="scientific">Microvirga ossetica</name>
    <dbReference type="NCBI Taxonomy" id="1882682"/>
    <lineage>
        <taxon>Bacteria</taxon>
        <taxon>Pseudomonadati</taxon>
        <taxon>Pseudomonadota</taxon>
        <taxon>Alphaproteobacteria</taxon>
        <taxon>Hyphomicrobiales</taxon>
        <taxon>Methylobacteriaceae</taxon>
        <taxon>Microvirga</taxon>
    </lineage>
</organism>
<sequence>MFRVRAFGKVPRLAAILTIAVQPMTCQVAYTQEMTARQEPIPDAVWQKMQGSSWRPNLKCPARKDLVLLTLPYLNFEGQPNLGQMIVAKSVADTVMSVFTELFESKAFRIQRMELIDKYGGDDGKSMAANNTSAFNCRLVTAGKRLSNHAFGTAIDINPIQNPWVSKGNTDPPAGREYDTPGERTADVIGIITSDGVVTKAFKGRNWGWGGDWKSLKDYQHFSENGK</sequence>
<protein>
    <recommendedName>
        <fullName evidence="1">Peptidase M15C domain-containing protein</fullName>
    </recommendedName>
</protein>
<geneLocation type="plasmid" evidence="2">
    <name>unnamed5</name>
</geneLocation>
<feature type="domain" description="Peptidase M15C" evidence="1">
    <location>
        <begin position="143"/>
        <end position="223"/>
    </location>
</feature>
<name>A0A1B2EZY6_9HYPH</name>
<dbReference type="AlphaFoldDB" id="A0A1B2EZY6"/>
<keyword evidence="2" id="KW-0614">Plasmid</keyword>
<dbReference type="InterPro" id="IPR039561">
    <property type="entry name" value="Peptidase_M15C"/>
</dbReference>
<accession>A0A1B2EZY6</accession>
<proteinExistence type="predicted"/>
<dbReference type="SUPFAM" id="SSF55166">
    <property type="entry name" value="Hedgehog/DD-peptidase"/>
    <property type="match status" value="1"/>
</dbReference>
<dbReference type="Gene3D" id="3.30.1380.10">
    <property type="match status" value="1"/>
</dbReference>
<dbReference type="KEGG" id="moc:BB934_45800"/>
<evidence type="ECO:0000313" key="2">
    <source>
        <dbReference type="EMBL" id="ANY85536.1"/>
    </source>
</evidence>
<evidence type="ECO:0000259" key="1">
    <source>
        <dbReference type="Pfam" id="PF13539"/>
    </source>
</evidence>
<reference evidence="2" key="1">
    <citation type="submission" date="2016-07" db="EMBL/GenBank/DDBJ databases">
        <title>Microvirga ossetica sp. nov. a new species of rhizobia isolated from root nodules of the legume species Vicia alpestris Steven originated from North Ossetia region in the Caucasus.</title>
        <authorList>
            <person name="Safronova V.I."/>
            <person name="Kuznetsova I.G."/>
            <person name="Sazanova A.L."/>
            <person name="Belimov A."/>
            <person name="Andronov E."/>
            <person name="Osledkin Y.S."/>
            <person name="Onishchuk O.P."/>
            <person name="Kurchak O.N."/>
            <person name="Shaposhnikov A.I."/>
            <person name="Willems A."/>
            <person name="Tikhonovich I.A."/>
        </authorList>
    </citation>
    <scope>NUCLEOTIDE SEQUENCE [LARGE SCALE GENOMIC DNA]</scope>
    <source>
        <strain evidence="2">V5/3M</strain>
        <plasmid evidence="2">unnamed5</plasmid>
    </source>
</reference>
<dbReference type="InterPro" id="IPR009045">
    <property type="entry name" value="Zn_M74/Hedgehog-like"/>
</dbReference>
<dbReference type="EMBL" id="CP016621">
    <property type="protein sequence ID" value="ANY85536.1"/>
    <property type="molecule type" value="Genomic_DNA"/>
</dbReference>
<dbReference type="GO" id="GO:0008233">
    <property type="term" value="F:peptidase activity"/>
    <property type="evidence" value="ECO:0007669"/>
    <property type="project" value="InterPro"/>
</dbReference>